<dbReference type="AlphaFoldDB" id="A0A0U4NGP0"/>
<proteinExistence type="predicted"/>
<dbReference type="RefSeq" id="WP_096465586.1">
    <property type="nucleotide sequence ID" value="NZ_AP017312.1"/>
</dbReference>
<dbReference type="Proteomes" id="UP000217696">
    <property type="component" value="Chromosome"/>
</dbReference>
<gene>
    <name evidence="1" type="ORF">CB4_02066</name>
</gene>
<organism evidence="1 2">
    <name type="scientific">Aneurinibacillus soli</name>
    <dbReference type="NCBI Taxonomy" id="1500254"/>
    <lineage>
        <taxon>Bacteria</taxon>
        <taxon>Bacillati</taxon>
        <taxon>Bacillota</taxon>
        <taxon>Bacilli</taxon>
        <taxon>Bacillales</taxon>
        <taxon>Paenibacillaceae</taxon>
        <taxon>Aneurinibacillus group</taxon>
        <taxon>Aneurinibacillus</taxon>
    </lineage>
</organism>
<dbReference type="InterPro" id="IPR014755">
    <property type="entry name" value="Cu-Rt/internalin_Ig-like"/>
</dbReference>
<dbReference type="KEGG" id="asoc:CB4_02066"/>
<dbReference type="EMBL" id="AP017312">
    <property type="protein sequence ID" value="BAU27892.1"/>
    <property type="molecule type" value="Genomic_DNA"/>
</dbReference>
<name>A0A0U4NGP0_9BACL</name>
<reference evidence="1 2" key="1">
    <citation type="submission" date="2015-12" db="EMBL/GenBank/DDBJ databases">
        <title>Genome sequence of Aneurinibacillus soli.</title>
        <authorList>
            <person name="Lee J.S."/>
            <person name="Lee K.C."/>
            <person name="Kim K.K."/>
            <person name="Lee B.W."/>
        </authorList>
    </citation>
    <scope>NUCLEOTIDE SEQUENCE [LARGE SCALE GENOMIC DNA]</scope>
    <source>
        <strain evidence="1 2">CB4</strain>
    </source>
</reference>
<evidence type="ECO:0000313" key="1">
    <source>
        <dbReference type="EMBL" id="BAU27892.1"/>
    </source>
</evidence>
<dbReference type="Gene3D" id="2.60.40.1220">
    <property type="match status" value="1"/>
</dbReference>
<keyword evidence="2" id="KW-1185">Reference proteome</keyword>
<evidence type="ECO:0000313" key="2">
    <source>
        <dbReference type="Proteomes" id="UP000217696"/>
    </source>
</evidence>
<protein>
    <submittedName>
        <fullName evidence="1">Uncharacterized protein</fullName>
    </submittedName>
</protein>
<sequence length="591" mass="62668">MGNKKKRLKKTAAVLSAAAAFWTLSMGSASAYIDAYITKNGDKIYYYSLSDLLTSYKYYLADETSNDGKLWEYFTKSSGSIVAVHDSYRGYLDYTKTKSAYTTSMDLDYYTEHQAPLYESVLGTAIKPSWTSSGIREDGTITLSNSGNLIVTSATVKSATTVDVELSDTPSQTPSASSFNVIAGGQTVTVSSVAKVGTETRKYTLTIPTLTGKEGLLTVNGRTASLMTNSDFSYDYKAPSIYTAEALSASQVKVTFTEKVDKTTAETLANYTLQKASGDALDGAPSGTKTPSSAVLQSDGKTVLLTALGTFVAGTNANKVIISNVKDTSSNVIASSSPAERTFTTTADTTPPQISQASYNKADGKLTLTFTEPVTINASDMIEILREDGTSFSPRKTLAAVTPQSSNNNTVFTFTLSDTELKSTETGTLRVKISKDVSGLAAVTDLNQNSAAKTGDSTPVSVTVTGDTSYPTLTQAGFDKYTGILTLTFDRTSQIINPAMVTIADANTASGFNLWVAGMLPNSIANPNVTLTITGQPLLDLKNMAQPYILIQKDNGSQKAIVNVFGNSATKDGNDIKVNLTVVDTTPSSTP</sequence>
<accession>A0A0U4NGP0</accession>